<accession>A0A0M3IPU5</accession>
<feature type="region of interest" description="Disordered" evidence="1">
    <location>
        <begin position="1"/>
        <end position="22"/>
    </location>
</feature>
<reference evidence="3" key="1">
    <citation type="submission" date="2017-02" db="UniProtKB">
        <authorList>
            <consortium name="WormBaseParasite"/>
        </authorList>
    </citation>
    <scope>IDENTIFICATION</scope>
</reference>
<dbReference type="Proteomes" id="UP000036681">
    <property type="component" value="Unplaced"/>
</dbReference>
<feature type="compositionally biased region" description="Low complexity" evidence="1">
    <location>
        <begin position="1"/>
        <end position="20"/>
    </location>
</feature>
<keyword evidence="2" id="KW-1185">Reference proteome</keyword>
<evidence type="ECO:0000313" key="2">
    <source>
        <dbReference type="Proteomes" id="UP000036681"/>
    </source>
</evidence>
<proteinExistence type="predicted"/>
<dbReference type="AlphaFoldDB" id="A0A0M3IPU5"/>
<sequence>MKVAVSTSSRKNSSNSTVTTDECDKIKREHLSEWHTYVSRLCLMRRTTNGNC</sequence>
<organism evidence="2 3">
    <name type="scientific">Ascaris lumbricoides</name>
    <name type="common">Giant roundworm</name>
    <dbReference type="NCBI Taxonomy" id="6252"/>
    <lineage>
        <taxon>Eukaryota</taxon>
        <taxon>Metazoa</taxon>
        <taxon>Ecdysozoa</taxon>
        <taxon>Nematoda</taxon>
        <taxon>Chromadorea</taxon>
        <taxon>Rhabditida</taxon>
        <taxon>Spirurina</taxon>
        <taxon>Ascaridomorpha</taxon>
        <taxon>Ascaridoidea</taxon>
        <taxon>Ascarididae</taxon>
        <taxon>Ascaris</taxon>
    </lineage>
</organism>
<evidence type="ECO:0000313" key="3">
    <source>
        <dbReference type="WBParaSite" id="ALUE_0002077301-mRNA-1"/>
    </source>
</evidence>
<name>A0A0M3IPU5_ASCLU</name>
<evidence type="ECO:0000256" key="1">
    <source>
        <dbReference type="SAM" id="MobiDB-lite"/>
    </source>
</evidence>
<protein>
    <submittedName>
        <fullName evidence="3">Uncharacterized protein</fullName>
    </submittedName>
</protein>
<dbReference type="WBParaSite" id="ALUE_0002077301-mRNA-1">
    <property type="protein sequence ID" value="ALUE_0002077301-mRNA-1"/>
    <property type="gene ID" value="ALUE_0002077301"/>
</dbReference>